<dbReference type="EMBL" id="KT966454">
    <property type="protein sequence ID" value="AMX27818.1"/>
    <property type="molecule type" value="Genomic_DNA"/>
</dbReference>
<dbReference type="InterPro" id="IPR023198">
    <property type="entry name" value="PGP-like_dom2"/>
</dbReference>
<dbReference type="InterPro" id="IPR006439">
    <property type="entry name" value="HAD-SF_hydro_IA"/>
</dbReference>
<dbReference type="InterPro" id="IPR036412">
    <property type="entry name" value="HAD-like_sf"/>
</dbReference>
<accession>A0A159WCH3</accession>
<dbReference type="Gene3D" id="3.40.50.1000">
    <property type="entry name" value="HAD superfamily/HAD-like"/>
    <property type="match status" value="1"/>
</dbReference>
<keyword evidence="5" id="KW-0479">Metal-binding</keyword>
<evidence type="ECO:0000256" key="3">
    <source>
        <dbReference type="ARBA" id="ARBA00001946"/>
    </source>
</evidence>
<keyword evidence="7" id="KW-0862">Zinc</keyword>
<dbReference type="SUPFAM" id="SSF56784">
    <property type="entry name" value="HAD-like"/>
    <property type="match status" value="1"/>
</dbReference>
<evidence type="ECO:0000256" key="19">
    <source>
        <dbReference type="ARBA" id="ARBA00073752"/>
    </source>
</evidence>
<evidence type="ECO:0000256" key="1">
    <source>
        <dbReference type="ARBA" id="ARBA00001936"/>
    </source>
</evidence>
<dbReference type="SFLD" id="SFLDG01135">
    <property type="entry name" value="C1.5.6:_HAD__Beta-PGM__Phospha"/>
    <property type="match status" value="1"/>
</dbReference>
<dbReference type="NCBIfam" id="NF008087">
    <property type="entry name" value="PRK10826.1"/>
    <property type="match status" value="1"/>
</dbReference>
<dbReference type="FunFam" id="3.40.50.1000:FF:000036">
    <property type="entry name" value="HAD family hydrolase"/>
    <property type="match status" value="1"/>
</dbReference>
<evidence type="ECO:0000256" key="21">
    <source>
        <dbReference type="ARBA" id="ARBA00080583"/>
    </source>
</evidence>
<comment type="catalytic activity">
    <reaction evidence="13">
        <text>D-sorbitol 6-phosphate + H2O = D-sorbitol + phosphate</text>
        <dbReference type="Rhea" id="RHEA:24580"/>
        <dbReference type="ChEBI" id="CHEBI:15377"/>
        <dbReference type="ChEBI" id="CHEBI:17924"/>
        <dbReference type="ChEBI" id="CHEBI:43474"/>
        <dbReference type="ChEBI" id="CHEBI:60084"/>
        <dbReference type="EC" id="3.1.3.50"/>
    </reaction>
</comment>
<protein>
    <recommendedName>
        <fullName evidence="19">Hexitol phosphatase B</fullName>
        <ecNumber evidence="18">3.1.3.22</ecNumber>
        <ecNumber evidence="17">3.1.3.23</ecNumber>
        <ecNumber evidence="15">3.1.3.50</ecNumber>
        <ecNumber evidence="16">3.1.3.68</ecNumber>
    </recommendedName>
    <alternativeName>
        <fullName evidence="22">2-deoxyglucose-6-phosphate phosphatase</fullName>
    </alternativeName>
    <alternativeName>
        <fullName evidence="23">Mannitol-1-phosphatase</fullName>
    </alternativeName>
    <alternativeName>
        <fullName evidence="20">Sorbitol-6-phosphatase</fullName>
    </alternativeName>
    <alternativeName>
        <fullName evidence="21">Sugar-phosphatase</fullName>
    </alternativeName>
</protein>
<evidence type="ECO:0000256" key="16">
    <source>
        <dbReference type="ARBA" id="ARBA00066628"/>
    </source>
</evidence>
<evidence type="ECO:0000256" key="14">
    <source>
        <dbReference type="ARBA" id="ARBA00052352"/>
    </source>
</evidence>
<sequence length="244" mass="26904">MNAQSPFWLALNPFYHRTGEVVMSTPRQILAAIFDMDGLLVDSEPLWDQAELDVIASLGVDISRRHELPDTLGLRIDMVVDLWFAQQPWNGPSRQEVTERIITRAIALVEETKPLLPGVREAVALCKSQGIKVGLASASPLHMLEKVLTMFELRSSFDALASAEKLPYSKPHPQVYLDCAALLGIDPLNCVALEDSVNGMIASKAARMRSVVVPTHENQDDPRFVLADVKLTSLTELTAAHLRG</sequence>
<name>A0A159WCH3_9ENTR</name>
<evidence type="ECO:0000256" key="9">
    <source>
        <dbReference type="ARBA" id="ARBA00023211"/>
    </source>
</evidence>
<evidence type="ECO:0000256" key="15">
    <source>
        <dbReference type="ARBA" id="ARBA00066623"/>
    </source>
</evidence>
<dbReference type="EC" id="3.1.3.22" evidence="18"/>
<comment type="catalytic activity">
    <reaction evidence="11">
        <text>D-mannitol 1-phosphate + H2O = D-mannitol + phosphate</text>
        <dbReference type="Rhea" id="RHEA:19537"/>
        <dbReference type="ChEBI" id="CHEBI:15377"/>
        <dbReference type="ChEBI" id="CHEBI:16899"/>
        <dbReference type="ChEBI" id="CHEBI:43474"/>
        <dbReference type="ChEBI" id="CHEBI:61381"/>
        <dbReference type="EC" id="3.1.3.22"/>
    </reaction>
</comment>
<evidence type="ECO:0000256" key="11">
    <source>
        <dbReference type="ARBA" id="ARBA00050739"/>
    </source>
</evidence>
<dbReference type="InterPro" id="IPR051600">
    <property type="entry name" value="Beta-PGM-like"/>
</dbReference>
<evidence type="ECO:0000256" key="7">
    <source>
        <dbReference type="ARBA" id="ARBA00022833"/>
    </source>
</evidence>
<evidence type="ECO:0000256" key="10">
    <source>
        <dbReference type="ARBA" id="ARBA00023277"/>
    </source>
</evidence>
<evidence type="ECO:0000256" key="2">
    <source>
        <dbReference type="ARBA" id="ARBA00001941"/>
    </source>
</evidence>
<evidence type="ECO:0000256" key="18">
    <source>
        <dbReference type="ARBA" id="ARBA00066672"/>
    </source>
</evidence>
<dbReference type="NCBIfam" id="TIGR01509">
    <property type="entry name" value="HAD-SF-IA-v3"/>
    <property type="match status" value="1"/>
</dbReference>
<dbReference type="GO" id="GO:0000287">
    <property type="term" value="F:magnesium ion binding"/>
    <property type="evidence" value="ECO:0007669"/>
    <property type="project" value="UniProtKB-ARBA"/>
</dbReference>
<dbReference type="GO" id="GO:0050084">
    <property type="term" value="F:mannitol-1-phosphatase activity"/>
    <property type="evidence" value="ECO:0007669"/>
    <property type="project" value="UniProtKB-EC"/>
</dbReference>
<evidence type="ECO:0000256" key="5">
    <source>
        <dbReference type="ARBA" id="ARBA00022723"/>
    </source>
</evidence>
<dbReference type="PANTHER" id="PTHR46193:SF18">
    <property type="entry name" value="HEXITOL PHOSPHATASE B"/>
    <property type="match status" value="1"/>
</dbReference>
<evidence type="ECO:0000256" key="23">
    <source>
        <dbReference type="ARBA" id="ARBA00083657"/>
    </source>
</evidence>
<evidence type="ECO:0000256" key="13">
    <source>
        <dbReference type="ARBA" id="ARBA00051493"/>
    </source>
</evidence>
<comment type="cofactor">
    <cofactor evidence="1">
        <name>Mn(2+)</name>
        <dbReference type="ChEBI" id="CHEBI:29035"/>
    </cofactor>
</comment>
<proteinExistence type="inferred from homology"/>
<evidence type="ECO:0000256" key="22">
    <source>
        <dbReference type="ARBA" id="ARBA00082475"/>
    </source>
</evidence>
<comment type="cofactor">
    <cofactor evidence="2">
        <name>Co(2+)</name>
        <dbReference type="ChEBI" id="CHEBI:48828"/>
    </cofactor>
</comment>
<evidence type="ECO:0000256" key="17">
    <source>
        <dbReference type="ARBA" id="ARBA00066667"/>
    </source>
</evidence>
<comment type="similarity">
    <text evidence="4">Belongs to the HAD-like hydrolase superfamily. CbbY/CbbZ/Gph/YieH family.</text>
</comment>
<evidence type="ECO:0000256" key="20">
    <source>
        <dbReference type="ARBA" id="ARBA00077783"/>
    </source>
</evidence>
<dbReference type="Pfam" id="PF00702">
    <property type="entry name" value="Hydrolase"/>
    <property type="match status" value="1"/>
</dbReference>
<dbReference type="PANTHER" id="PTHR46193">
    <property type="entry name" value="6-PHOSPHOGLUCONATE PHOSPHATASE"/>
    <property type="match status" value="1"/>
</dbReference>
<dbReference type="FunFam" id="1.10.150.240:FF:000004">
    <property type="entry name" value="2-deoxyglucose-6-phosphate phosphatase YniC"/>
    <property type="match status" value="1"/>
</dbReference>
<evidence type="ECO:0000256" key="12">
    <source>
        <dbReference type="ARBA" id="ARBA00051176"/>
    </source>
</evidence>
<evidence type="ECO:0000313" key="24">
    <source>
        <dbReference type="EMBL" id="AMX27818.1"/>
    </source>
</evidence>
<dbReference type="GO" id="GO:0050286">
    <property type="term" value="F:sorbitol-6-phosphatase activity"/>
    <property type="evidence" value="ECO:0007669"/>
    <property type="project" value="UniProtKB-EC"/>
</dbReference>
<dbReference type="SFLD" id="SFLDS00003">
    <property type="entry name" value="Haloacid_Dehalogenase"/>
    <property type="match status" value="1"/>
</dbReference>
<keyword evidence="10" id="KW-0119">Carbohydrate metabolism</keyword>
<comment type="cofactor">
    <cofactor evidence="3">
        <name>Mg(2+)</name>
        <dbReference type="ChEBI" id="CHEBI:18420"/>
    </cofactor>
</comment>
<dbReference type="PRINTS" id="PR00413">
    <property type="entry name" value="HADHALOGNASE"/>
</dbReference>
<dbReference type="EC" id="3.1.3.23" evidence="17"/>
<dbReference type="AlphaFoldDB" id="A0A159WCH3"/>
<evidence type="ECO:0000256" key="8">
    <source>
        <dbReference type="ARBA" id="ARBA00022842"/>
    </source>
</evidence>
<comment type="catalytic activity">
    <reaction evidence="12">
        <text>2-deoxy-D-glucose 6-phosphate + H2O = 2-deoxy-D-glucose + phosphate</text>
        <dbReference type="Rhea" id="RHEA:22236"/>
        <dbReference type="ChEBI" id="CHEBI:15377"/>
        <dbReference type="ChEBI" id="CHEBI:43474"/>
        <dbReference type="ChEBI" id="CHEBI:84755"/>
        <dbReference type="ChEBI" id="CHEBI:84760"/>
        <dbReference type="EC" id="3.1.3.68"/>
    </reaction>
</comment>
<organism evidence="24">
    <name type="scientific">Citrobacter sp. CF-BD</name>
    <dbReference type="NCBI Taxonomy" id="1633657"/>
    <lineage>
        <taxon>Bacteria</taxon>
        <taxon>Pseudomonadati</taxon>
        <taxon>Pseudomonadota</taxon>
        <taxon>Gammaproteobacteria</taxon>
        <taxon>Enterobacterales</taxon>
        <taxon>Enterobacteriaceae</taxon>
        <taxon>Citrobacter</taxon>
    </lineage>
</organism>
<dbReference type="EC" id="3.1.3.68" evidence="16"/>
<evidence type="ECO:0000256" key="4">
    <source>
        <dbReference type="ARBA" id="ARBA00006171"/>
    </source>
</evidence>
<dbReference type="InterPro" id="IPR023214">
    <property type="entry name" value="HAD_sf"/>
</dbReference>
<comment type="catalytic activity">
    <reaction evidence="14">
        <text>sugar phosphate + H2O = sugar + phosphate.</text>
        <dbReference type="EC" id="3.1.3.23"/>
    </reaction>
</comment>
<evidence type="ECO:0000256" key="6">
    <source>
        <dbReference type="ARBA" id="ARBA00022801"/>
    </source>
</evidence>
<reference evidence="24" key="1">
    <citation type="submission" date="2015-10" db="EMBL/GenBank/DDBJ databases">
        <title>Gut symbiotic bacteria increase insecticide resistance in the oriental fruit fly Bactrocera dorsalis (Hendel).</title>
        <authorList>
            <person name="Cheng D."/>
        </authorList>
    </citation>
    <scope>NUCLEOTIDE SEQUENCE</scope>
    <source>
        <strain evidence="24">CF-BD</strain>
    </source>
</reference>
<dbReference type="CDD" id="cd07505">
    <property type="entry name" value="HAD_BPGM-like"/>
    <property type="match status" value="1"/>
</dbReference>
<dbReference type="GO" id="GO:0003850">
    <property type="term" value="F:2-deoxyglucose-6-phosphatase activity"/>
    <property type="evidence" value="ECO:0007669"/>
    <property type="project" value="UniProtKB-EC"/>
</dbReference>
<keyword evidence="6 24" id="KW-0378">Hydrolase</keyword>
<dbReference type="SFLD" id="SFLDG01129">
    <property type="entry name" value="C1.5:_HAD__Beta-PGM__Phosphata"/>
    <property type="match status" value="1"/>
</dbReference>
<keyword evidence="9" id="KW-0464">Manganese</keyword>
<dbReference type="Gene3D" id="1.10.150.240">
    <property type="entry name" value="Putative phosphatase, domain 2"/>
    <property type="match status" value="1"/>
</dbReference>
<keyword evidence="8" id="KW-0460">Magnesium</keyword>
<dbReference type="EC" id="3.1.3.50" evidence="15"/>